<comment type="caution">
    <text evidence="1">The sequence shown here is derived from an EMBL/GenBank/DDBJ whole genome shotgun (WGS) entry which is preliminary data.</text>
</comment>
<name>A0ABQ4CIH4_9ACTN</name>
<evidence type="ECO:0000313" key="2">
    <source>
        <dbReference type="Proteomes" id="UP000604117"/>
    </source>
</evidence>
<reference evidence="1 2" key="1">
    <citation type="submission" date="2021-01" db="EMBL/GenBank/DDBJ databases">
        <title>Whole genome shotgun sequence of Asanoa siamensis NBRC 107932.</title>
        <authorList>
            <person name="Komaki H."/>
            <person name="Tamura T."/>
        </authorList>
    </citation>
    <scope>NUCLEOTIDE SEQUENCE [LARGE SCALE GENOMIC DNA]</scope>
    <source>
        <strain evidence="1 2">NBRC 107932</strain>
    </source>
</reference>
<organism evidence="1 2">
    <name type="scientific">Asanoa siamensis</name>
    <dbReference type="NCBI Taxonomy" id="926357"/>
    <lineage>
        <taxon>Bacteria</taxon>
        <taxon>Bacillati</taxon>
        <taxon>Actinomycetota</taxon>
        <taxon>Actinomycetes</taxon>
        <taxon>Micromonosporales</taxon>
        <taxon>Micromonosporaceae</taxon>
        <taxon>Asanoa</taxon>
    </lineage>
</organism>
<sequence length="139" mass="15875">MTDQHSRLPGMDDDTVAALGKLSEALETVERVRGHLYSLHQLTGHADLMLDEAVDLLRQAGHDELADTVRDELIGRNVIEGRWTYQIVEDYDAGYYAAFRNVETRARDELAGGRRHIYEAEMKDRRRTKGRRGHEKGPT</sequence>
<protein>
    <submittedName>
        <fullName evidence="1">Uncharacterized protein</fullName>
    </submittedName>
</protein>
<proteinExistence type="predicted"/>
<gene>
    <name evidence="1" type="ORF">Asi02nite_02960</name>
</gene>
<evidence type="ECO:0000313" key="1">
    <source>
        <dbReference type="EMBL" id="GIF70778.1"/>
    </source>
</evidence>
<accession>A0ABQ4CIH4</accession>
<dbReference type="Proteomes" id="UP000604117">
    <property type="component" value="Unassembled WGS sequence"/>
</dbReference>
<dbReference type="EMBL" id="BONE01000002">
    <property type="protein sequence ID" value="GIF70778.1"/>
    <property type="molecule type" value="Genomic_DNA"/>
</dbReference>
<keyword evidence="2" id="KW-1185">Reference proteome</keyword>